<reference evidence="2" key="1">
    <citation type="submission" date="2021-12" db="EMBL/GenBank/DDBJ databases">
        <title>Description of Gramella crocea sp. nov., a new bacterium isolated from activated sludge.</title>
        <authorList>
            <person name="Zhang X."/>
        </authorList>
    </citation>
    <scope>NUCLEOTIDE SEQUENCE</scope>
    <source>
        <strain evidence="2">YB25</strain>
    </source>
</reference>
<keyword evidence="3" id="KW-1185">Reference proteome</keyword>
<name>A0A9X1UWG7_9FLAO</name>
<organism evidence="2 3">
    <name type="scientific">Christiangramia crocea</name>
    <dbReference type="NCBI Taxonomy" id="2904124"/>
    <lineage>
        <taxon>Bacteria</taxon>
        <taxon>Pseudomonadati</taxon>
        <taxon>Bacteroidota</taxon>
        <taxon>Flavobacteriia</taxon>
        <taxon>Flavobacteriales</taxon>
        <taxon>Flavobacteriaceae</taxon>
        <taxon>Christiangramia</taxon>
    </lineage>
</organism>
<feature type="transmembrane region" description="Helical" evidence="1">
    <location>
        <begin position="107"/>
        <end position="125"/>
    </location>
</feature>
<feature type="transmembrane region" description="Helical" evidence="1">
    <location>
        <begin position="21"/>
        <end position="40"/>
    </location>
</feature>
<comment type="caution">
    <text evidence="2">The sequence shown here is derived from an EMBL/GenBank/DDBJ whole genome shotgun (WGS) entry which is preliminary data.</text>
</comment>
<feature type="transmembrane region" description="Helical" evidence="1">
    <location>
        <begin position="137"/>
        <end position="156"/>
    </location>
</feature>
<dbReference type="PANTHER" id="PTHR31061">
    <property type="entry name" value="LD22376P"/>
    <property type="match status" value="1"/>
</dbReference>
<dbReference type="Proteomes" id="UP001139344">
    <property type="component" value="Unassembled WGS sequence"/>
</dbReference>
<feature type="transmembrane region" description="Helical" evidence="1">
    <location>
        <begin position="78"/>
        <end position="95"/>
    </location>
</feature>
<gene>
    <name evidence="2" type="ORF">LU635_07345</name>
</gene>
<evidence type="ECO:0000313" key="2">
    <source>
        <dbReference type="EMBL" id="MCG9971451.1"/>
    </source>
</evidence>
<dbReference type="PANTHER" id="PTHR31061:SF24">
    <property type="entry name" value="LD22376P"/>
    <property type="match status" value="1"/>
</dbReference>
<proteinExistence type="predicted"/>
<evidence type="ECO:0000256" key="1">
    <source>
        <dbReference type="SAM" id="Phobius"/>
    </source>
</evidence>
<keyword evidence="1" id="KW-0812">Transmembrane</keyword>
<evidence type="ECO:0000313" key="3">
    <source>
        <dbReference type="Proteomes" id="UP001139344"/>
    </source>
</evidence>
<keyword evidence="1" id="KW-0472">Membrane</keyword>
<dbReference type="EMBL" id="JAJSON010000016">
    <property type="protein sequence ID" value="MCG9971451.1"/>
    <property type="molecule type" value="Genomic_DNA"/>
</dbReference>
<keyword evidence="1" id="KW-1133">Transmembrane helix</keyword>
<sequence>MNNSLKIEDKTYLRHLKLKSALWLSGIILFLYWSVMWHFGGYPHAFNLQRNAALKFALFIFPEENLWRGFGVPFDPEGLFSTLNIIAGYAIGKLIQSNNNQTGKVLYLSGIGVLFLIAAQIWDAYFPVNKGIWTSGFVIYSTGWELIILGVLILIIEIAGFKKWICFFEAFGKNPSFSGWIRIRSI</sequence>
<dbReference type="AlphaFoldDB" id="A0A9X1UWG7"/>
<protein>
    <submittedName>
        <fullName evidence="2">Uncharacterized protein</fullName>
    </submittedName>
</protein>
<accession>A0A9X1UWG7</accession>